<dbReference type="Pfam" id="PF00149">
    <property type="entry name" value="Metallophos"/>
    <property type="match status" value="1"/>
</dbReference>
<comment type="caution">
    <text evidence="3">The sequence shown here is derived from an EMBL/GenBank/DDBJ whole genome shotgun (WGS) entry which is preliminary data.</text>
</comment>
<proteinExistence type="predicted"/>
<dbReference type="InParanoid" id="D3AVY0"/>
<dbReference type="RefSeq" id="XP_020438558.1">
    <property type="nucleotide sequence ID" value="XM_020571284.1"/>
</dbReference>
<evidence type="ECO:0000256" key="1">
    <source>
        <dbReference type="SAM" id="MobiDB-lite"/>
    </source>
</evidence>
<dbReference type="GO" id="GO:0016787">
    <property type="term" value="F:hydrolase activity"/>
    <property type="evidence" value="ECO:0007669"/>
    <property type="project" value="InterPro"/>
</dbReference>
<feature type="domain" description="Calcineurin-like phosphoesterase" evidence="2">
    <location>
        <begin position="8"/>
        <end position="280"/>
    </location>
</feature>
<gene>
    <name evidence="3" type="ORF">PPL_00246</name>
</gene>
<dbReference type="InterPro" id="IPR029052">
    <property type="entry name" value="Metallo-depent_PP-like"/>
</dbReference>
<feature type="compositionally biased region" description="Low complexity" evidence="1">
    <location>
        <begin position="165"/>
        <end position="175"/>
    </location>
</feature>
<feature type="region of interest" description="Disordered" evidence="1">
    <location>
        <begin position="157"/>
        <end position="185"/>
    </location>
</feature>
<dbReference type="InterPro" id="IPR004843">
    <property type="entry name" value="Calcineurin-like_PHP"/>
</dbReference>
<evidence type="ECO:0000313" key="3">
    <source>
        <dbReference type="EMBL" id="EFA86453.1"/>
    </source>
</evidence>
<evidence type="ECO:0000313" key="4">
    <source>
        <dbReference type="Proteomes" id="UP000001396"/>
    </source>
</evidence>
<dbReference type="EMBL" id="ADBJ01000002">
    <property type="protein sequence ID" value="EFA86453.1"/>
    <property type="molecule type" value="Genomic_DNA"/>
</dbReference>
<organism evidence="3 4">
    <name type="scientific">Heterostelium pallidum (strain ATCC 26659 / Pp 5 / PN500)</name>
    <name type="common">Cellular slime mold</name>
    <name type="synonym">Polysphondylium pallidum</name>
    <dbReference type="NCBI Taxonomy" id="670386"/>
    <lineage>
        <taxon>Eukaryota</taxon>
        <taxon>Amoebozoa</taxon>
        <taxon>Evosea</taxon>
        <taxon>Eumycetozoa</taxon>
        <taxon>Dictyostelia</taxon>
        <taxon>Acytosteliales</taxon>
        <taxon>Acytosteliaceae</taxon>
        <taxon>Heterostelium</taxon>
    </lineage>
</organism>
<dbReference type="GeneID" id="31355780"/>
<keyword evidence="4" id="KW-1185">Reference proteome</keyword>
<sequence length="314" mass="36319">MKRILRYVSDIHLEMFRESTGGDQLQKIEGLFKFEREADTRYFLAIPGDIGTVETLGKLFEKVSPVYERIFYVPGNHEYYNKSSKKDYIQTMDEIANKLQQLCQSYTNIVYLDNNIFELDEYRIIGSTFWTKVGKAESHLVLTGMNDYRRIYIKSDDDEEEETTATKTTTTTTTNKVEDETTKEKEKNNVRLLNFDDTNRLHEAAVRFVSGALKFTPPGFKNIVLTHHAPLPSNPAKNQFTSHPRFIGQPQNTAFHSDQSTLISKESSALKAWIFGHTHHSCKFHYNQVLITSNQHGYLFEQTGFDINDFILLD</sequence>
<evidence type="ECO:0000259" key="2">
    <source>
        <dbReference type="Pfam" id="PF00149"/>
    </source>
</evidence>
<dbReference type="PANTHER" id="PTHR37844:SF1">
    <property type="entry name" value="CALCINEURIN-LIKE PHOSPHOESTERASE DOMAIN-CONTAINING PROTEIN"/>
    <property type="match status" value="1"/>
</dbReference>
<name>D3AVY0_HETP5</name>
<dbReference type="SUPFAM" id="SSF56300">
    <property type="entry name" value="Metallo-dependent phosphatases"/>
    <property type="match status" value="1"/>
</dbReference>
<protein>
    <recommendedName>
        <fullName evidence="2">Calcineurin-like phosphoesterase domain-containing protein</fullName>
    </recommendedName>
</protein>
<dbReference type="Proteomes" id="UP000001396">
    <property type="component" value="Unassembled WGS sequence"/>
</dbReference>
<accession>D3AVY0</accession>
<feature type="compositionally biased region" description="Basic and acidic residues" evidence="1">
    <location>
        <begin position="176"/>
        <end position="185"/>
    </location>
</feature>
<dbReference type="PANTHER" id="PTHR37844">
    <property type="entry name" value="SER/THR PROTEIN PHOSPHATASE SUPERFAMILY (AFU_ORTHOLOGUE AFUA_1G14840)"/>
    <property type="match status" value="1"/>
</dbReference>
<reference evidence="3 4" key="1">
    <citation type="journal article" date="2011" name="Genome Res.">
        <title>Phylogeny-wide analysis of social amoeba genomes highlights ancient origins for complex intercellular communication.</title>
        <authorList>
            <person name="Heidel A.J."/>
            <person name="Lawal H.M."/>
            <person name="Felder M."/>
            <person name="Schilde C."/>
            <person name="Helps N.R."/>
            <person name="Tunggal B."/>
            <person name="Rivero F."/>
            <person name="John U."/>
            <person name="Schleicher M."/>
            <person name="Eichinger L."/>
            <person name="Platzer M."/>
            <person name="Noegel A.A."/>
            <person name="Schaap P."/>
            <person name="Gloeckner G."/>
        </authorList>
    </citation>
    <scope>NUCLEOTIDE SEQUENCE [LARGE SCALE GENOMIC DNA]</scope>
    <source>
        <strain evidence="4">ATCC 26659 / Pp 5 / PN500</strain>
    </source>
</reference>
<dbReference type="Gene3D" id="3.60.21.10">
    <property type="match status" value="1"/>
</dbReference>
<dbReference type="AlphaFoldDB" id="D3AVY0"/>